<name>B3TK31_HALDV</name>
<feature type="non-terminal residue" evidence="1">
    <location>
        <position position="1"/>
    </location>
</feature>
<organism evidence="1">
    <name type="scientific">Haliotis diversicolor</name>
    <name type="common">Abalone</name>
    <name type="synonym">Sulculus diversicolor</name>
    <dbReference type="NCBI Taxonomy" id="36095"/>
    <lineage>
        <taxon>Eukaryota</taxon>
        <taxon>Metazoa</taxon>
        <taxon>Spiralia</taxon>
        <taxon>Lophotrochozoa</taxon>
        <taxon>Mollusca</taxon>
        <taxon>Gastropoda</taxon>
        <taxon>Vetigastropoda</taxon>
        <taxon>Lepetellida</taxon>
        <taxon>Haliotoidea</taxon>
        <taxon>Haliotidae</taxon>
        <taxon>Haliotis</taxon>
    </lineage>
</organism>
<protein>
    <submittedName>
        <fullName evidence="1">Uncharacterized protein</fullName>
    </submittedName>
</protein>
<dbReference type="EMBL" id="EU244342">
    <property type="protein sequence ID" value="ABY87359.1"/>
    <property type="molecule type" value="mRNA"/>
</dbReference>
<reference evidence="1" key="1">
    <citation type="submission" date="2007-10" db="EMBL/GenBank/DDBJ databases">
        <authorList>
            <person name="Ren H.-L."/>
            <person name="Wang K.-J."/>
            <person name="Xu D.-D."/>
            <person name="Cai L."/>
            <person name="Lin Z.-Y."/>
            <person name="Yang M."/>
            <person name="Qiao K."/>
            <person name="Zhang N."/>
        </authorList>
    </citation>
    <scope>NUCLEOTIDE SEQUENCE</scope>
</reference>
<accession>B3TK31</accession>
<evidence type="ECO:0000313" key="1">
    <source>
        <dbReference type="EMBL" id="ABY87359.1"/>
    </source>
</evidence>
<reference evidence="1" key="2">
    <citation type="journal article" date="2008" name="Dev. Comp. Immunol.">
        <title>Identification of the up-regulated expression genes in hemocytes of variously colored abalone (Haliotis diversicolor Reeve, 1846) challenged with bacteria.</title>
        <authorList>
            <person name="Wang K.J."/>
            <person name="Ren H.L."/>
            <person name="Xu D.D."/>
            <person name="Cai L."/>
            <person name="Yang M."/>
        </authorList>
    </citation>
    <scope>NUCLEOTIDE SEQUENCE</scope>
</reference>
<dbReference type="AlphaFoldDB" id="B3TK31"/>
<sequence>YRQNRPQMERDFHHKVRQRLGGTCCPSYCPDDCSNKTVCELCESAATCDGGYHADVEYFQMGKISIPNEVFERFMRQTILQVESEREMFYQQHALEVKKTRELTQQISNEAAEIRANATAHGKMISVIAESEKEKAIQKSYIQALKDFFQKLNVVQQDHKLSLMMIRAYDDIKDNLYTSINASSLFLNMV</sequence>
<proteinExistence type="evidence at transcript level"/>